<dbReference type="InterPro" id="IPR050491">
    <property type="entry name" value="AmpC-like"/>
</dbReference>
<dbReference type="Proteomes" id="UP000194841">
    <property type="component" value="Unassembled WGS sequence"/>
</dbReference>
<keyword evidence="1" id="KW-0732">Signal</keyword>
<accession>A0A244CVI1</accession>
<protein>
    <recommendedName>
        <fullName evidence="2">Tail specific protease domain-containing protein</fullName>
    </recommendedName>
</protein>
<reference evidence="3 4" key="1">
    <citation type="submission" date="2017-02" db="EMBL/GenBank/DDBJ databases">
        <title>Pseudoalteromonas ulvae TC14 Genome.</title>
        <authorList>
            <person name="Molmeret M."/>
        </authorList>
    </citation>
    <scope>NUCLEOTIDE SEQUENCE [LARGE SCALE GENOMIC DNA]</scope>
    <source>
        <strain evidence="3">TC14</strain>
    </source>
</reference>
<dbReference type="SMART" id="SM00245">
    <property type="entry name" value="TSPc"/>
    <property type="match status" value="1"/>
</dbReference>
<dbReference type="OrthoDB" id="9758793at2"/>
<dbReference type="RefSeq" id="WP_086743024.1">
    <property type="nucleotide sequence ID" value="NZ_MWPV01000001.1"/>
</dbReference>
<dbReference type="InterPro" id="IPR029045">
    <property type="entry name" value="ClpP/crotonase-like_dom_sf"/>
</dbReference>
<gene>
    <name evidence="3" type="ORF">B1199_05200</name>
</gene>
<dbReference type="InterPro" id="IPR012338">
    <property type="entry name" value="Beta-lactam/transpept-like"/>
</dbReference>
<dbReference type="InterPro" id="IPR028204">
    <property type="entry name" value="Tricorn_C1"/>
</dbReference>
<sequence length="863" mass="95520">MTLFTTSLLKPNLLALSLATVFLTACGASDKKKSSPEKALEGVWLKPGYGEIWQFDQQGLQIYQYNQYGCLKTDTHKNETLKDLKTLAQVSGQKFVIPNRITSSLTFEKQSTLPTPCNEANLLTTNDALVTFNYVWHAFNDYYAFFSERNIDWQAQYDQYRPLVSATTSDPDLAEILSAMIEPFGDSHVWLSDSKTFGVDASPAKGLTKEIARVMEQEEMEDPEPVLAYFRHQIEQQTLNQLPSAKMSQYEESEAVRWATLPGNIGYLRVDSLSDFYDTDSEPASIDQTLSYFDAQMDYLGVVMDTMMADLAQTDAMVIDLRFNEGGFDQAGQVIASYFNDQERLFAYKFVDNRSQLGEKTALIINVAKGVPYMQPVYVIIGGTTVSAGEVMTLAFDALPHATLIGEPTNGALSDILQFNLPNGWQVGLSNERYTDLQGQSIENVGVLPDVNMPVYSRQDFNYNANTPIDYVLRTLNVTPNNSVNNVELTEKVTELFAQTGIPGMSAAVIQDNKIIWQQGLGVNNIETQQAMTANTPVNVGSISKAVLAVGIMQQVEQGNVALSDSLMSANLPFSVQNPQDLDTPITLQHLMTHTSGIIDNLGYLCSYYIHDSSLSLYGAYDLADCPLDVSTDPATFYQQYFTPGDKYHMDGVFVTGDDSGAGKQHVYSNVAAGLAGFMVEQRLNINLAQSMKDTVFAPLGMNDTAWLHTELNPENQKATQYTFIDDELFEVPEFSYPTFYDGDLNTSAQDLARFLIAITQGGELDGKRVLSEQSVKTMLSSQTSANVLDFDTQGLFWFWQGPFVGHTGGDPGTQAVMHYNPYTQSGYVMLLTGEDNSLADGKRNATIGHITQLLYRAGLAHQ</sequence>
<feature type="signal peptide" evidence="1">
    <location>
        <begin position="1"/>
        <end position="27"/>
    </location>
</feature>
<dbReference type="PANTHER" id="PTHR46825:SF9">
    <property type="entry name" value="BETA-LACTAMASE-RELATED DOMAIN-CONTAINING PROTEIN"/>
    <property type="match status" value="1"/>
</dbReference>
<dbReference type="Pfam" id="PF03572">
    <property type="entry name" value="Peptidase_S41"/>
    <property type="match status" value="1"/>
</dbReference>
<dbReference type="AlphaFoldDB" id="A0A244CVI1"/>
<dbReference type="Gene3D" id="3.30.750.44">
    <property type="match status" value="1"/>
</dbReference>
<dbReference type="EMBL" id="MWPV01000001">
    <property type="protein sequence ID" value="OUL59632.1"/>
    <property type="molecule type" value="Genomic_DNA"/>
</dbReference>
<evidence type="ECO:0000259" key="2">
    <source>
        <dbReference type="SMART" id="SM00245"/>
    </source>
</evidence>
<dbReference type="Gene3D" id="3.90.226.10">
    <property type="entry name" value="2-enoyl-CoA Hydratase, Chain A, domain 1"/>
    <property type="match status" value="1"/>
</dbReference>
<dbReference type="InterPro" id="IPR005151">
    <property type="entry name" value="Tail-specific_protease"/>
</dbReference>
<dbReference type="Pfam" id="PF00144">
    <property type="entry name" value="Beta-lactamase"/>
    <property type="match status" value="1"/>
</dbReference>
<organism evidence="3 4">
    <name type="scientific">Pseudoalteromonas ulvae</name>
    <dbReference type="NCBI Taxonomy" id="107327"/>
    <lineage>
        <taxon>Bacteria</taxon>
        <taxon>Pseudomonadati</taxon>
        <taxon>Pseudomonadota</taxon>
        <taxon>Gammaproteobacteria</taxon>
        <taxon>Alteromonadales</taxon>
        <taxon>Pseudoalteromonadaceae</taxon>
        <taxon>Pseudoalteromonas</taxon>
    </lineage>
</organism>
<name>A0A244CVI1_PSEDV</name>
<dbReference type="Gene3D" id="3.40.710.10">
    <property type="entry name" value="DD-peptidase/beta-lactamase superfamily"/>
    <property type="match status" value="1"/>
</dbReference>
<dbReference type="GO" id="GO:0006508">
    <property type="term" value="P:proteolysis"/>
    <property type="evidence" value="ECO:0007669"/>
    <property type="project" value="InterPro"/>
</dbReference>
<comment type="caution">
    <text evidence="3">The sequence shown here is derived from an EMBL/GenBank/DDBJ whole genome shotgun (WGS) entry which is preliminary data.</text>
</comment>
<feature type="chain" id="PRO_5012037806" description="Tail specific protease domain-containing protein" evidence="1">
    <location>
        <begin position="28"/>
        <end position="863"/>
    </location>
</feature>
<dbReference type="SUPFAM" id="SSF56601">
    <property type="entry name" value="beta-lactamase/transpeptidase-like"/>
    <property type="match status" value="1"/>
</dbReference>
<dbReference type="CDD" id="cd07563">
    <property type="entry name" value="Peptidase_S41_IRBP"/>
    <property type="match status" value="1"/>
</dbReference>
<dbReference type="Pfam" id="PF14684">
    <property type="entry name" value="Tricorn_C1"/>
    <property type="match status" value="1"/>
</dbReference>
<evidence type="ECO:0000313" key="4">
    <source>
        <dbReference type="Proteomes" id="UP000194841"/>
    </source>
</evidence>
<dbReference type="GO" id="GO:0008236">
    <property type="term" value="F:serine-type peptidase activity"/>
    <property type="evidence" value="ECO:0007669"/>
    <property type="project" value="InterPro"/>
</dbReference>
<feature type="domain" description="Tail specific protease" evidence="2">
    <location>
        <begin position="240"/>
        <end position="454"/>
    </location>
</feature>
<evidence type="ECO:0000256" key="1">
    <source>
        <dbReference type="SAM" id="SignalP"/>
    </source>
</evidence>
<proteinExistence type="predicted"/>
<keyword evidence="4" id="KW-1185">Reference proteome</keyword>
<dbReference type="PANTHER" id="PTHR46825">
    <property type="entry name" value="D-ALANYL-D-ALANINE-CARBOXYPEPTIDASE/ENDOPEPTIDASE AMPH"/>
    <property type="match status" value="1"/>
</dbReference>
<dbReference type="SUPFAM" id="SSF52096">
    <property type="entry name" value="ClpP/crotonase"/>
    <property type="match status" value="1"/>
</dbReference>
<dbReference type="InterPro" id="IPR001466">
    <property type="entry name" value="Beta-lactam-related"/>
</dbReference>
<evidence type="ECO:0000313" key="3">
    <source>
        <dbReference type="EMBL" id="OUL59632.1"/>
    </source>
</evidence>